<feature type="chain" id="PRO_5044692321" evidence="4">
    <location>
        <begin position="24"/>
        <end position="236"/>
    </location>
</feature>
<organism evidence="5 7">
    <name type="scientific">Xenopus tropicalis</name>
    <name type="common">Western clawed frog</name>
    <name type="synonym">Silurana tropicalis</name>
    <dbReference type="NCBI Taxonomy" id="8364"/>
    <lineage>
        <taxon>Eukaryota</taxon>
        <taxon>Metazoa</taxon>
        <taxon>Chordata</taxon>
        <taxon>Craniata</taxon>
        <taxon>Vertebrata</taxon>
        <taxon>Euteleostomi</taxon>
        <taxon>Amphibia</taxon>
        <taxon>Batrachia</taxon>
        <taxon>Anura</taxon>
        <taxon>Pipoidea</taxon>
        <taxon>Pipidae</taxon>
        <taxon>Xenopodinae</taxon>
        <taxon>Xenopus</taxon>
        <taxon>Silurana</taxon>
    </lineage>
</organism>
<dbReference type="PANTHER" id="PTHR47745:SF1">
    <property type="entry name" value="IZUMO SPERM-EGG FUSION PROTEIN 2"/>
    <property type="match status" value="1"/>
</dbReference>
<reference evidence="6 7" key="1">
    <citation type="submission" date="2025-04" db="UniProtKB">
        <authorList>
            <consortium name="RefSeq"/>
        </authorList>
    </citation>
    <scope>IDENTIFICATION</scope>
    <source>
        <strain evidence="6 7">Nigerian</strain>
        <tissue evidence="6 7">Liver and blood</tissue>
    </source>
</reference>
<gene>
    <name evidence="7 8" type="primary">LOC116412447</name>
    <name evidence="6" type="synonym">LOC116412291</name>
</gene>
<evidence type="ECO:0000313" key="7">
    <source>
        <dbReference type="RefSeq" id="XP_031762544.1"/>
    </source>
</evidence>
<dbReference type="OrthoDB" id="9895666at2759"/>
<evidence type="ECO:0000313" key="5">
    <source>
        <dbReference type="Proteomes" id="UP000008143"/>
    </source>
</evidence>
<evidence type="ECO:0000256" key="1">
    <source>
        <dbReference type="ARBA" id="ARBA00009633"/>
    </source>
</evidence>
<dbReference type="RefSeq" id="XP_031762544.1">
    <property type="nucleotide sequence ID" value="XM_031906684.1"/>
</dbReference>
<keyword evidence="3" id="KW-1133">Transmembrane helix</keyword>
<feature type="signal peptide" evidence="4">
    <location>
        <begin position="1"/>
        <end position="23"/>
    </location>
</feature>
<evidence type="ECO:0000256" key="2">
    <source>
        <dbReference type="ARBA" id="ARBA00022729"/>
    </source>
</evidence>
<evidence type="ECO:0000313" key="6">
    <source>
        <dbReference type="RefSeq" id="XP_031762111.1"/>
    </source>
</evidence>
<accession>A0A8J1JXC5</accession>
<keyword evidence="2 4" id="KW-0732">Signal</keyword>
<keyword evidence="3" id="KW-0812">Transmembrane</keyword>
<dbReference type="GeneID" id="116412447"/>
<comment type="similarity">
    <text evidence="1">Belongs to the Izumo family.</text>
</comment>
<keyword evidence="5" id="KW-1185">Reference proteome</keyword>
<dbReference type="AlphaFoldDB" id="A0A8J1JXC5"/>
<dbReference type="RefSeq" id="XP_031762111.1">
    <property type="nucleotide sequence ID" value="XM_031906251.1"/>
</dbReference>
<dbReference type="PANTHER" id="PTHR47745">
    <property type="entry name" value="IZUMO SPERM-EGG FUSION PROTEIN 2"/>
    <property type="match status" value="1"/>
</dbReference>
<proteinExistence type="inferred from homology"/>
<dbReference type="KEGG" id="xtr:116412291"/>
<dbReference type="Pfam" id="PF15005">
    <property type="entry name" value="IZUMO"/>
    <property type="match status" value="1"/>
</dbReference>
<dbReference type="InterPro" id="IPR029389">
    <property type="entry name" value="IZUMO"/>
</dbReference>
<dbReference type="OMA" id="QPRMALQ"/>
<feature type="transmembrane region" description="Helical" evidence="3">
    <location>
        <begin position="192"/>
        <end position="218"/>
    </location>
</feature>
<protein>
    <submittedName>
        <fullName evidence="6">Uncharacterized protein LOC116412291 isoform X1</fullName>
    </submittedName>
    <submittedName>
        <fullName evidence="7">Uncharacterized protein LOC116412447</fullName>
    </submittedName>
</protein>
<dbReference type="Xenbase" id="XB-GENE-29098843">
    <property type="gene designation" value="LOC116412447"/>
</dbReference>
<keyword evidence="3" id="KW-0472">Membrane</keyword>
<evidence type="ECO:0000256" key="3">
    <source>
        <dbReference type="SAM" id="Phobius"/>
    </source>
</evidence>
<sequence>MQFFNVLIIFLIIFLNLILLAQACVECSNKVSQALIKYRKKALNLRVKNSDIGLRASLMVMEMESNYFKKYASNHYSGYIDYQDLGAIVQRLLNKLPSVINFNGSDEQYFDNLVSFRKGIIEDLKPALKKAHDLVCSPSECENLKEMVNCEECKTMINSLCQGPSVCKGDRERRIAVETAQVDATAVKLTNIAMGIAVIAGFIVFVLLVAIALIYTYYTRKEIALFTVETEEMEEV</sequence>
<dbReference type="KEGG" id="xtr:116412447"/>
<evidence type="ECO:0000256" key="4">
    <source>
        <dbReference type="SAM" id="SignalP"/>
    </source>
</evidence>
<name>A0A8J1JXC5_XENTR</name>
<evidence type="ECO:0000313" key="8">
    <source>
        <dbReference type="Xenbase" id="XB-GENE-29098843"/>
    </source>
</evidence>
<dbReference type="Proteomes" id="UP000008143">
    <property type="component" value="Chromosome 7"/>
</dbReference>
<dbReference type="AGR" id="Xenbase:XB-GENE-29098843"/>
<dbReference type="InterPro" id="IPR042920">
    <property type="entry name" value="IZUMO2"/>
</dbReference>